<dbReference type="Proteomes" id="UP001169492">
    <property type="component" value="Unassembled WGS sequence"/>
</dbReference>
<feature type="region of interest" description="Disordered" evidence="1">
    <location>
        <begin position="54"/>
        <end position="76"/>
    </location>
</feature>
<feature type="compositionally biased region" description="Polar residues" evidence="1">
    <location>
        <begin position="62"/>
        <end position="76"/>
    </location>
</feature>
<evidence type="ECO:0000256" key="1">
    <source>
        <dbReference type="SAM" id="MobiDB-lite"/>
    </source>
</evidence>
<gene>
    <name evidence="2" type="ORF">J6I90_10655</name>
    <name evidence="3" type="ORF">J6I92_09470</name>
</gene>
<evidence type="ECO:0000313" key="3">
    <source>
        <dbReference type="EMBL" id="MDN7130099.1"/>
    </source>
</evidence>
<dbReference type="RefSeq" id="WP_301774963.1">
    <property type="nucleotide sequence ID" value="NZ_JAGGJB010000006.1"/>
</dbReference>
<sequence>MKSLYLGISLLGLAVLFFVFLGYQYTQADSPAPEFRALESDSLADQASPLTAVTSAAEPSKTETSSAESSMGRSQALSADQQRIAVAMEKFKELRGRALINALSQDPLAEGIQSRILLAMVEAGYLDINGSIANRAGLEFFSPLFLAVAAEWDVTAEVFSRFLALGARVDSSDNWQRMMSNVTDAEVLDLWYDAAGLGPERHQELFNEGLRTGNMAFVDFILENKNGKFDQLTFTGAMTTNIQRQILTQQSISDERMSELYEQTQPEERARVQHMLTLMHERRARQIELLLTYADLSEEDRKKMTELRATLEEDIQRVADYFAQQPD</sequence>
<reference evidence="4 5" key="1">
    <citation type="submission" date="2021-03" db="EMBL/GenBank/DDBJ databases">
        <title>Pseudidiomarina terrestris, a new bacterium isolated from saline soil.</title>
        <authorList>
            <person name="Galisteo C."/>
            <person name="De La Haba R."/>
            <person name="Sanchez-Porro C."/>
            <person name="Ventosa A."/>
        </authorList>
    </citation>
    <scope>NUCLEOTIDE SEQUENCE [LARGE SCALE GENOMIC DNA]</scope>
    <source>
        <strain evidence="2 5">1APP75-32.1</strain>
        <strain evidence="4">1APR75-15</strain>
        <strain evidence="3">1ASR75-15</strain>
    </source>
</reference>
<name>A0AAW7R3K7_9GAMM</name>
<evidence type="ECO:0000313" key="5">
    <source>
        <dbReference type="Proteomes" id="UP001169492"/>
    </source>
</evidence>
<dbReference type="AlphaFoldDB" id="A0AAW7R3K7"/>
<accession>A0AAW7R3K7</accession>
<evidence type="ECO:0000313" key="2">
    <source>
        <dbReference type="EMBL" id="MDN7125341.1"/>
    </source>
</evidence>
<organism evidence="2 5">
    <name type="scientific">Pseudidiomarina terrestris</name>
    <dbReference type="NCBI Taxonomy" id="2820060"/>
    <lineage>
        <taxon>Bacteria</taxon>
        <taxon>Pseudomonadati</taxon>
        <taxon>Pseudomonadota</taxon>
        <taxon>Gammaproteobacteria</taxon>
        <taxon>Alteromonadales</taxon>
        <taxon>Idiomarinaceae</taxon>
        <taxon>Pseudidiomarina</taxon>
    </lineage>
</organism>
<keyword evidence="4" id="KW-1185">Reference proteome</keyword>
<proteinExistence type="predicted"/>
<dbReference type="Proteomes" id="UP001169491">
    <property type="component" value="Unassembled WGS sequence"/>
</dbReference>
<dbReference type="EMBL" id="JAGGJC010000004">
    <property type="protein sequence ID" value="MDN7130099.1"/>
    <property type="molecule type" value="Genomic_DNA"/>
</dbReference>
<dbReference type="EMBL" id="JAGGJB010000006">
    <property type="protein sequence ID" value="MDN7125341.1"/>
    <property type="molecule type" value="Genomic_DNA"/>
</dbReference>
<protein>
    <submittedName>
        <fullName evidence="2">Uncharacterized protein</fullName>
    </submittedName>
</protein>
<comment type="caution">
    <text evidence="2">The sequence shown here is derived from an EMBL/GenBank/DDBJ whole genome shotgun (WGS) entry which is preliminary data.</text>
</comment>
<evidence type="ECO:0000313" key="4">
    <source>
        <dbReference type="Proteomes" id="UP001169491"/>
    </source>
</evidence>